<proteinExistence type="predicted"/>
<gene>
    <name evidence="1" type="ORF">QR680_011942</name>
</gene>
<protein>
    <recommendedName>
        <fullName evidence="3">THAP-type domain-containing protein</fullName>
    </recommendedName>
</protein>
<dbReference type="AlphaFoldDB" id="A0AA39I2Z0"/>
<dbReference type="Proteomes" id="UP001175271">
    <property type="component" value="Unassembled WGS sequence"/>
</dbReference>
<reference evidence="1" key="1">
    <citation type="submission" date="2023-06" db="EMBL/GenBank/DDBJ databases">
        <title>Genomic analysis of the entomopathogenic nematode Steinernema hermaphroditum.</title>
        <authorList>
            <person name="Schwarz E.M."/>
            <person name="Heppert J.K."/>
            <person name="Baniya A."/>
            <person name="Schwartz H.T."/>
            <person name="Tan C.-H."/>
            <person name="Antoshechkin I."/>
            <person name="Sternberg P.W."/>
            <person name="Goodrich-Blair H."/>
            <person name="Dillman A.R."/>
        </authorList>
    </citation>
    <scope>NUCLEOTIDE SEQUENCE</scope>
    <source>
        <strain evidence="1">PS9179</strain>
        <tissue evidence="1">Whole animal</tissue>
    </source>
</reference>
<evidence type="ECO:0008006" key="3">
    <source>
        <dbReference type="Google" id="ProtNLM"/>
    </source>
</evidence>
<comment type="caution">
    <text evidence="1">The sequence shown here is derived from an EMBL/GenBank/DDBJ whole genome shotgun (WGS) entry which is preliminary data.</text>
</comment>
<accession>A0AA39I2Z0</accession>
<evidence type="ECO:0000313" key="1">
    <source>
        <dbReference type="EMBL" id="KAK0415434.1"/>
    </source>
</evidence>
<dbReference type="EMBL" id="JAUCMV010000002">
    <property type="protein sequence ID" value="KAK0415434.1"/>
    <property type="molecule type" value="Genomic_DNA"/>
</dbReference>
<evidence type="ECO:0000313" key="2">
    <source>
        <dbReference type="Proteomes" id="UP001175271"/>
    </source>
</evidence>
<keyword evidence="2" id="KW-1185">Reference proteome</keyword>
<sequence>MKCSLCGEAADSLRSFPTNEEERNSWINALDIRQYPEILNQMFAQARPRLCDRHFPQGLYRRSATYRTYERGLLDTHGTNLQTELQPVMVMYVEDAPTEYPSAISNIDDCEESDLLFVPEDANESDEE</sequence>
<organism evidence="1 2">
    <name type="scientific">Steinernema hermaphroditum</name>
    <dbReference type="NCBI Taxonomy" id="289476"/>
    <lineage>
        <taxon>Eukaryota</taxon>
        <taxon>Metazoa</taxon>
        <taxon>Ecdysozoa</taxon>
        <taxon>Nematoda</taxon>
        <taxon>Chromadorea</taxon>
        <taxon>Rhabditida</taxon>
        <taxon>Tylenchina</taxon>
        <taxon>Panagrolaimomorpha</taxon>
        <taxon>Strongyloidoidea</taxon>
        <taxon>Steinernematidae</taxon>
        <taxon>Steinernema</taxon>
    </lineage>
</organism>
<name>A0AA39I2Z0_9BILA</name>